<evidence type="ECO:0000256" key="1">
    <source>
        <dbReference type="SAM" id="SignalP"/>
    </source>
</evidence>
<evidence type="ECO:0000313" key="2">
    <source>
        <dbReference type="EMBL" id="JAD81488.1"/>
    </source>
</evidence>
<dbReference type="EMBL" id="GBRH01216407">
    <property type="protein sequence ID" value="JAD81488.1"/>
    <property type="molecule type" value="Transcribed_RNA"/>
</dbReference>
<feature type="chain" id="PRO_5002043471" description="Secreted protein" evidence="1">
    <location>
        <begin position="32"/>
        <end position="109"/>
    </location>
</feature>
<reference evidence="2" key="1">
    <citation type="submission" date="2014-09" db="EMBL/GenBank/DDBJ databases">
        <authorList>
            <person name="Magalhaes I.L.F."/>
            <person name="Oliveira U."/>
            <person name="Santos F.R."/>
            <person name="Vidigal T.H.D.A."/>
            <person name="Brescovit A.D."/>
            <person name="Santos A.J."/>
        </authorList>
    </citation>
    <scope>NUCLEOTIDE SEQUENCE</scope>
    <source>
        <tissue evidence="2">Shoot tissue taken approximately 20 cm above the soil surface</tissue>
    </source>
</reference>
<keyword evidence="1" id="KW-0732">Signal</keyword>
<dbReference type="PROSITE" id="PS51257">
    <property type="entry name" value="PROKAR_LIPOPROTEIN"/>
    <property type="match status" value="1"/>
</dbReference>
<feature type="signal peptide" evidence="1">
    <location>
        <begin position="1"/>
        <end position="31"/>
    </location>
</feature>
<name>A0A0A9D468_ARUDO</name>
<dbReference type="AlphaFoldDB" id="A0A0A9D468"/>
<proteinExistence type="predicted"/>
<organism evidence="2">
    <name type="scientific">Arundo donax</name>
    <name type="common">Giant reed</name>
    <name type="synonym">Donax arundinaceus</name>
    <dbReference type="NCBI Taxonomy" id="35708"/>
    <lineage>
        <taxon>Eukaryota</taxon>
        <taxon>Viridiplantae</taxon>
        <taxon>Streptophyta</taxon>
        <taxon>Embryophyta</taxon>
        <taxon>Tracheophyta</taxon>
        <taxon>Spermatophyta</taxon>
        <taxon>Magnoliopsida</taxon>
        <taxon>Liliopsida</taxon>
        <taxon>Poales</taxon>
        <taxon>Poaceae</taxon>
        <taxon>PACMAD clade</taxon>
        <taxon>Arundinoideae</taxon>
        <taxon>Arundineae</taxon>
        <taxon>Arundo</taxon>
    </lineage>
</organism>
<accession>A0A0A9D468</accession>
<reference evidence="2" key="2">
    <citation type="journal article" date="2015" name="Data Brief">
        <title>Shoot transcriptome of the giant reed, Arundo donax.</title>
        <authorList>
            <person name="Barrero R.A."/>
            <person name="Guerrero F.D."/>
            <person name="Moolhuijzen P."/>
            <person name="Goolsby J.A."/>
            <person name="Tidwell J."/>
            <person name="Bellgard S.E."/>
            <person name="Bellgard M.I."/>
        </authorList>
    </citation>
    <scope>NUCLEOTIDE SEQUENCE</scope>
    <source>
        <tissue evidence="2">Shoot tissue taken approximately 20 cm above the soil surface</tissue>
    </source>
</reference>
<sequence>MAMRRAMLGGESMTLWCSSVVTVSCMVPASATWRRWKVSGASSHARMSVAMPCTLCRRTILGRFRIRYQRGSCPRVKDQRCRPGTAGNLTLHHCLLSCCVLDCGNDLND</sequence>
<evidence type="ECO:0008006" key="3">
    <source>
        <dbReference type="Google" id="ProtNLM"/>
    </source>
</evidence>
<protein>
    <recommendedName>
        <fullName evidence="3">Secreted protein</fullName>
    </recommendedName>
</protein>